<evidence type="ECO:0000256" key="1">
    <source>
        <dbReference type="ARBA" id="ARBA00004123"/>
    </source>
</evidence>
<name>A0AAJ0G5G8_9PEZI</name>
<evidence type="ECO:0000256" key="4">
    <source>
        <dbReference type="ARBA" id="ARBA00023242"/>
    </source>
</evidence>
<dbReference type="EMBL" id="JAWDJX010000054">
    <property type="protein sequence ID" value="KAK3047986.1"/>
    <property type="molecule type" value="Genomic_DNA"/>
</dbReference>
<dbReference type="PANTHER" id="PTHR31344">
    <property type="entry name" value="NUCLEAR PORE COMPLEX PROTEIN NUP205"/>
    <property type="match status" value="1"/>
</dbReference>
<evidence type="ECO:0000313" key="6">
    <source>
        <dbReference type="Proteomes" id="UP001271007"/>
    </source>
</evidence>
<evidence type="ECO:0000313" key="5">
    <source>
        <dbReference type="EMBL" id="KAK3047986.1"/>
    </source>
</evidence>
<dbReference type="InterPro" id="IPR021827">
    <property type="entry name" value="Nup186/Nup192/Nup205"/>
</dbReference>
<dbReference type="Proteomes" id="UP001271007">
    <property type="component" value="Unassembled WGS sequence"/>
</dbReference>
<reference evidence="5" key="1">
    <citation type="submission" date="2023-04" db="EMBL/GenBank/DDBJ databases">
        <title>Black Yeasts Isolated from many extreme environments.</title>
        <authorList>
            <person name="Coleine C."/>
            <person name="Stajich J.E."/>
            <person name="Selbmann L."/>
        </authorList>
    </citation>
    <scope>NUCLEOTIDE SEQUENCE</scope>
    <source>
        <strain evidence="5">CCFEE 5312</strain>
    </source>
</reference>
<proteinExistence type="inferred from homology"/>
<comment type="subcellular location">
    <subcellularLocation>
        <location evidence="1">Nucleus</location>
    </subcellularLocation>
</comment>
<accession>A0AAJ0G5G8</accession>
<dbReference type="GO" id="GO:0017056">
    <property type="term" value="F:structural constituent of nuclear pore"/>
    <property type="evidence" value="ECO:0007669"/>
    <property type="project" value="TreeGrafter"/>
</dbReference>
<comment type="similarity">
    <text evidence="2">Belongs to the NUP186/NUP192/NUP205 family.</text>
</comment>
<dbReference type="PANTHER" id="PTHR31344:SF0">
    <property type="entry name" value="NUCLEAR PORE COMPLEX PROTEIN NUP205"/>
    <property type="match status" value="1"/>
</dbReference>
<keyword evidence="3" id="KW-0813">Transport</keyword>
<dbReference type="Pfam" id="PF11894">
    <property type="entry name" value="Nup192"/>
    <property type="match status" value="1"/>
</dbReference>
<evidence type="ECO:0000256" key="2">
    <source>
        <dbReference type="ARBA" id="ARBA00005892"/>
    </source>
</evidence>
<keyword evidence="6" id="KW-1185">Reference proteome</keyword>
<dbReference type="InterPro" id="IPR036393">
    <property type="entry name" value="AceGlu_kinase-like_sf"/>
</dbReference>
<keyword evidence="4" id="KW-0539">Nucleus</keyword>
<sequence length="1669" mass="184703">METDEAMERLQSLRRDLIAFTESRMHALSRLEAELVGSIEDLRRLLDKKRKNDESRKTLDPPVAQKPATIKIDDTEYGIDDSFRTAALRVADELDLDELQAAKRCYDVGVAYEDQMESTTSYRAIIRFHDERYVILDCLRLLLSQSVDDVESGDEQGLKELGRNVVQGEGGRPADASLFFRKCLDALSEVEGYLDKNSAHKQTVAFTGQSIHGPMAQFLVTQRLLLVQQHECLAAILSYLIRAGYSSREDYRPLLTKATQREALDDITIHYLPMLTSGAAFYGADEATTHEIAKEIHGLFALGNTRMTWKLPIVRAAATICWLSEYSSRFLDPTSAQTLRVADRQREEEERTKLFFECVKDKGFHFLLLACQFLKPEIWYDPAKVGLVRFLMEDTPIIDATSASSEFAALVMGELQSLTDAFVANMPDALRRLKADEDDKRRANFSRPPEAGDQDQLDLERFLVIMSYAYQDSPEAAQDFWNDKESNLYGFLRWASRRLPTPRVAAFCELLRAIANDEKSGNQAHLFLREDTTMTGGRLRKSYSVSWSQIFSELDIYALAVRNKPANAQQAPNQNGTAVEGSYDESETYIMLESYLRLAAHLCRISPDARNWILREQSIHIGETLFHLASTGNDSRIHAVCFDMLAALLTDKIPEVNEGMWALLDHWISGGGSSLPRHGRLAHTEQKYLNNYVANPETATGLVNLLNALVAPTRDTGDFDLGAISFPESLGAQSRHGGIEVYIDFVLGPVFRSTSSDDVIMVDRDRLPIDVLRYTCLELICICLSTFQEDLVALANATNINVDAAIRTSSLATYIRLHPFARVMDWMFNNNVIHAFAHVIRQDIELLNQLGPDSPRVQATLKAVQAVNLAMKLQATYFDIVRPLVSKDPQSRSPSNANASLASYDEVILSQLDLVTDLVSFAASNNLSLSLESLSLLQKLCKSRKLSDPPPFSEGSSVRVGSRLVGRLSEASDAIAIQLLRFFELDAGDLDSPEQPPKVAQANAILDVLNESLDNSGGRPSVAHCLLGFTCHLRTVDIEPDGAFSQSQSLFHHIVLCAVQAPSAIETDNVSWLLKLKRGCMDLVLKLAEAPLTANIVLPNLRAMDFFLVVAEQQFPALATTLWDRKLLNDPTLLLDSSAAALKARLFLRENYFEYAALELRKVSEARMFSVQEKVTASLLGNSTGPDGQRTPIMSIFDLFDFFDLETEPALVANCKIMKDMDFASCLKDDPEIVTAFDVPMAEQLLLLQKREMQISGTIKDQTEDIAVDDDIRALCASLTSQNNWRAIQNARLSALEAWADLLSLVVTSSGLDPETSASVAVQGLQAVLPRLEKALADSIDSAALLAKLTLTLVQAATSSDSAREPSRNTGLVHERLLSAFRVCLKIIVDSSTGLGLRDVCYRICCAVLVALPLTTTTNGKPTASPNARQLLQLVQTTGDRLLTVITEDAFSGRGITRISSLLFLDALVALFHLANVDKSMFRALEKLNFIPVLIDQSIGNVTSSFSGDNDELATAVAYFHTALSLLLRICQTPEGTTLTLNSGFFAAVAESRLFSTDPDIGLDIDKPAALREFYNLLSAVLRVVTAVVLTRGQGNASVLQQAKNFLQENRFSMQAVFKRTSAVQKTAGPPEKEAVEVAEEFSRLLVVTGFLEDDEPAHVRASRVNGFT</sequence>
<protein>
    <submittedName>
        <fullName evidence="5">Uncharacterized protein</fullName>
    </submittedName>
</protein>
<organism evidence="5 6">
    <name type="scientific">Extremus antarcticus</name>
    <dbReference type="NCBI Taxonomy" id="702011"/>
    <lineage>
        <taxon>Eukaryota</taxon>
        <taxon>Fungi</taxon>
        <taxon>Dikarya</taxon>
        <taxon>Ascomycota</taxon>
        <taxon>Pezizomycotina</taxon>
        <taxon>Dothideomycetes</taxon>
        <taxon>Dothideomycetidae</taxon>
        <taxon>Mycosphaerellales</taxon>
        <taxon>Extremaceae</taxon>
        <taxon>Extremus</taxon>
    </lineage>
</organism>
<gene>
    <name evidence="5" type="ORF">LTR09_010661</name>
</gene>
<dbReference type="GO" id="GO:0044611">
    <property type="term" value="C:nuclear pore inner ring"/>
    <property type="evidence" value="ECO:0007669"/>
    <property type="project" value="TreeGrafter"/>
</dbReference>
<comment type="caution">
    <text evidence="5">The sequence shown here is derived from an EMBL/GenBank/DDBJ whole genome shotgun (WGS) entry which is preliminary data.</text>
</comment>
<evidence type="ECO:0000256" key="3">
    <source>
        <dbReference type="ARBA" id="ARBA00022448"/>
    </source>
</evidence>
<dbReference type="SUPFAM" id="SSF53633">
    <property type="entry name" value="Carbamate kinase-like"/>
    <property type="match status" value="1"/>
</dbReference>
<dbReference type="GO" id="GO:0006999">
    <property type="term" value="P:nuclear pore organization"/>
    <property type="evidence" value="ECO:0007669"/>
    <property type="project" value="TreeGrafter"/>
</dbReference>